<evidence type="ECO:0000256" key="1">
    <source>
        <dbReference type="SAM" id="MobiDB-lite"/>
    </source>
</evidence>
<dbReference type="EMBL" id="CCFA01002053">
    <property type="protein sequence ID" value="CDS00131.1"/>
    <property type="molecule type" value="Genomic_DNA"/>
</dbReference>
<accession>A0A0F7RTJ9</accession>
<organism evidence="2 3">
    <name type="scientific">Sporisorium scitamineum</name>
    <dbReference type="NCBI Taxonomy" id="49012"/>
    <lineage>
        <taxon>Eukaryota</taxon>
        <taxon>Fungi</taxon>
        <taxon>Dikarya</taxon>
        <taxon>Basidiomycota</taxon>
        <taxon>Ustilaginomycotina</taxon>
        <taxon>Ustilaginomycetes</taxon>
        <taxon>Ustilaginales</taxon>
        <taxon>Ustilaginaceae</taxon>
        <taxon>Sporisorium</taxon>
    </lineage>
</organism>
<protein>
    <submittedName>
        <fullName evidence="2">Uncharacterized protein</fullName>
    </submittedName>
</protein>
<proteinExistence type="predicted"/>
<evidence type="ECO:0000313" key="3">
    <source>
        <dbReference type="Proteomes" id="UP000242770"/>
    </source>
</evidence>
<sequence length="61" mass="6460">MDSNTLRHLRVPTTSLHSRQRASTTATPVFASPSAKRAKAKTPVAAAATAEQEPVVKHPPS</sequence>
<keyword evidence="3" id="KW-1185">Reference proteome</keyword>
<feature type="compositionally biased region" description="Low complexity" evidence="1">
    <location>
        <begin position="41"/>
        <end position="50"/>
    </location>
</feature>
<feature type="compositionally biased region" description="Polar residues" evidence="1">
    <location>
        <begin position="1"/>
        <end position="27"/>
    </location>
</feature>
<dbReference type="Proteomes" id="UP000242770">
    <property type="component" value="Unassembled WGS sequence"/>
</dbReference>
<dbReference type="AlphaFoldDB" id="A0A0F7RTJ9"/>
<gene>
    <name evidence="2" type="primary">SSCI36250.1</name>
</gene>
<reference evidence="3" key="1">
    <citation type="submission" date="2014-06" db="EMBL/GenBank/DDBJ databases">
        <authorList>
            <person name="Berkman P.J."/>
        </authorList>
    </citation>
    <scope>NUCLEOTIDE SEQUENCE [LARGE SCALE GENOMIC DNA]</scope>
</reference>
<evidence type="ECO:0000313" key="2">
    <source>
        <dbReference type="EMBL" id="CDS00131.1"/>
    </source>
</evidence>
<feature type="region of interest" description="Disordered" evidence="1">
    <location>
        <begin position="1"/>
        <end position="61"/>
    </location>
</feature>
<name>A0A0F7RTJ9_9BASI</name>